<accession>A0A8J8MIX4</accession>
<dbReference type="SUPFAM" id="SSF53850">
    <property type="entry name" value="Periplasmic binding protein-like II"/>
    <property type="match status" value="1"/>
</dbReference>
<sequence length="967" mass="110740">MKKIRVMVLVISIVLISTTNRAQMTKESNRDILVVSRENSYDQYLQNYGKYEHPDTNVFIQMGKDIVDSEGIKIVSHYESSTGESVVMDESGFVEWAVEVEQEGLYNLFIAYYPMEGRSSTIERSISINDQIPFDGASNIVFNRVWVDIEPIKKDARGNDVRPMQVEVPRWQTQYISDAMGYYTEPYAFYFKKGRNTIRLESVREPMVINQLALKQAKTVPTYEEIKTIYDAKGYQPVEQQVIKIQAEQAAYKSDPTLYAITDRSSPATEPNHGSKIALNAIGGEKWKTPGQTITWVFDVPESGLYNIALKERQNFQSGLYVSRKLMIDGEAPFKEMENLNFNYENAWRVTPLKDETEPYSFYLEKGTHELTLEVTLGDLSHIIRVVEDSVYQLNSIYRKILMITGSSPDKYRDYALDKKLPKEMEVLTYQSNVLAEVSNMLIEQVGKKGANSAILDKLSYQLKDFAQKPYKIPKSFKTFKDNISSLGTWLLESREQKLELDYILITSPGTPLPKADHGFLKKMAHEAELFIYSFFEDYNSIGDVEDGEEVLTVWIDTGRDQAQVLKNMIDDTFTPRSGVKVNLRLVAPNVLLPATVAGRGPDVAVQAFNQIAVNYAIRNAVQDLTAFSDFDSVKDRFYKSAMVPFEFEGGYYGLPETQVYPMLFYRTDIFKELNLEPPQTWQDVYDILPVIQKKYMDFVIPVSTPGLPQNGGRPGLGLQSYQMYLYQNGGTLYKEKGMSSALNQEAAIASFKKWTALFTNYKLPIEYNFFNRFRIGEVPIGISDFTVYNQLAVAAPEIRGLWEFIPIPGTRKEDGTIDRSTGSNGQTCIMLKSSQYKEEAWAFMKWWTSADAQIRYAREMESIMGAAARYPTANVEALKQLPWPYKDYVSLSQQWEWVKGVPEVPGGYFTPRHMDNAFRSVLYEGEDPRETLLDYVLIINQEIDTKRKEFGLELDPDRYENKEVTE</sequence>
<protein>
    <submittedName>
        <fullName evidence="2">Extracellular solute-binding protein</fullName>
    </submittedName>
</protein>
<dbReference type="PANTHER" id="PTHR43649:SF27">
    <property type="entry name" value="EXTRACELLULAR SOLUTE-BINDING PROTEIN FAMILY 1"/>
    <property type="match status" value="1"/>
</dbReference>
<dbReference type="Gene3D" id="2.60.120.260">
    <property type="entry name" value="Galactose-binding domain-like"/>
    <property type="match status" value="2"/>
</dbReference>
<dbReference type="AlphaFoldDB" id="A0A8J8MIX4"/>
<gene>
    <name evidence="2" type="ORF">HZI73_08265</name>
</gene>
<dbReference type="Proteomes" id="UP000683246">
    <property type="component" value="Chromosome"/>
</dbReference>
<evidence type="ECO:0000313" key="2">
    <source>
        <dbReference type="EMBL" id="QUI22291.1"/>
    </source>
</evidence>
<evidence type="ECO:0000313" key="3">
    <source>
        <dbReference type="Proteomes" id="UP000683246"/>
    </source>
</evidence>
<dbReference type="PANTHER" id="PTHR43649">
    <property type="entry name" value="ARABINOSE-BINDING PROTEIN-RELATED"/>
    <property type="match status" value="1"/>
</dbReference>
<dbReference type="InterPro" id="IPR006059">
    <property type="entry name" value="SBP"/>
</dbReference>
<dbReference type="Pfam" id="PF01547">
    <property type="entry name" value="SBP_bac_1"/>
    <property type="match status" value="1"/>
</dbReference>
<dbReference type="Gene3D" id="3.40.190.10">
    <property type="entry name" value="Periplasmic binding protein-like II"/>
    <property type="match status" value="1"/>
</dbReference>
<feature type="chain" id="PRO_5039060330" evidence="1">
    <location>
        <begin position="23"/>
        <end position="967"/>
    </location>
</feature>
<dbReference type="RefSeq" id="WP_212697775.1">
    <property type="nucleotide sequence ID" value="NZ_CP058649.1"/>
</dbReference>
<dbReference type="KEGG" id="vpy:HZI73_08265"/>
<dbReference type="InterPro" id="IPR050490">
    <property type="entry name" value="Bact_solute-bd_prot1"/>
</dbReference>
<evidence type="ECO:0000256" key="1">
    <source>
        <dbReference type="SAM" id="SignalP"/>
    </source>
</evidence>
<organism evidence="2 3">
    <name type="scientific">Vallitalea pronyensis</name>
    <dbReference type="NCBI Taxonomy" id="1348613"/>
    <lineage>
        <taxon>Bacteria</taxon>
        <taxon>Bacillati</taxon>
        <taxon>Bacillota</taxon>
        <taxon>Clostridia</taxon>
        <taxon>Lachnospirales</taxon>
        <taxon>Vallitaleaceae</taxon>
        <taxon>Vallitalea</taxon>
    </lineage>
</organism>
<feature type="signal peptide" evidence="1">
    <location>
        <begin position="1"/>
        <end position="22"/>
    </location>
</feature>
<keyword evidence="3" id="KW-1185">Reference proteome</keyword>
<name>A0A8J8MIX4_9FIRM</name>
<dbReference type="EMBL" id="CP058649">
    <property type="protein sequence ID" value="QUI22291.1"/>
    <property type="molecule type" value="Genomic_DNA"/>
</dbReference>
<reference evidence="2" key="1">
    <citation type="submission" date="2020-07" db="EMBL/GenBank/DDBJ databases">
        <title>Vallitalea pronyensis genome.</title>
        <authorList>
            <person name="Postec A."/>
        </authorList>
    </citation>
    <scope>NUCLEOTIDE SEQUENCE</scope>
    <source>
        <strain evidence="2">FatNI3</strain>
    </source>
</reference>
<proteinExistence type="predicted"/>
<keyword evidence="1" id="KW-0732">Signal</keyword>